<proteinExistence type="predicted"/>
<keyword evidence="1" id="KW-0175">Coiled coil</keyword>
<feature type="coiled-coil region" evidence="1">
    <location>
        <begin position="290"/>
        <end position="338"/>
    </location>
</feature>
<dbReference type="PROSITE" id="PS50097">
    <property type="entry name" value="BTB"/>
    <property type="match status" value="1"/>
</dbReference>
<evidence type="ECO:0000259" key="2">
    <source>
        <dbReference type="PROSITE" id="PS50097"/>
    </source>
</evidence>
<dbReference type="Proteomes" id="UP001365542">
    <property type="component" value="Unassembled WGS sequence"/>
</dbReference>
<dbReference type="InterPro" id="IPR051481">
    <property type="entry name" value="BTB-POZ/Galectin-3-binding"/>
</dbReference>
<sequence>MAISDPVMATLDPIRAPDLKNETMYTPESTVMSDIEPQLEMGLKLQSDFDLIPLYDEDALLNLIPLTYCKPIHKECTSAGLPKLLETSRFSDIRVIVGTTERVFKAHRAILCEKSSFFDAAFENTADTPSKITLPNGHAETFEVLLRYLYTGEIKHSQHPGLVARLCNEARYLGIPRIEEHVISHFLEEITLRDSRVSDWEIYVIAMLRGFAEFTNSPWAWKRLDLLFDAIVMIEGFEDWVQSKRFVEMMDENAIMARMMLQKFVLKNEKMREKTEKEYTEKINSQAKIKKDIETKLAESEKVTKELKEKNKKVEDDLKKEKNGVKDLESKVTDLEKKLAAKK</sequence>
<dbReference type="AlphaFoldDB" id="A0AAV9X9C9"/>
<dbReference type="PANTHER" id="PTHR24410:SF23">
    <property type="entry name" value="BTB DOMAIN-CONTAINING PROTEIN-RELATED"/>
    <property type="match status" value="1"/>
</dbReference>
<accession>A0AAV9X9C9</accession>
<dbReference type="Gene3D" id="3.30.710.10">
    <property type="entry name" value="Potassium Channel Kv1.1, Chain A"/>
    <property type="match status" value="1"/>
</dbReference>
<name>A0AAV9X9C9_9PEZI</name>
<dbReference type="Pfam" id="PF00651">
    <property type="entry name" value="BTB"/>
    <property type="match status" value="1"/>
</dbReference>
<dbReference type="InterPro" id="IPR000210">
    <property type="entry name" value="BTB/POZ_dom"/>
</dbReference>
<dbReference type="CDD" id="cd18186">
    <property type="entry name" value="BTB_POZ_ZBTB_KLHL-like"/>
    <property type="match status" value="1"/>
</dbReference>
<reference evidence="3 4" key="1">
    <citation type="submission" date="2019-10" db="EMBL/GenBank/DDBJ databases">
        <authorList>
            <person name="Palmer J.M."/>
        </authorList>
    </citation>
    <scope>NUCLEOTIDE SEQUENCE [LARGE SCALE GENOMIC DNA]</scope>
    <source>
        <strain evidence="3 4">TWF694</strain>
    </source>
</reference>
<dbReference type="InterPro" id="IPR011333">
    <property type="entry name" value="SKP1/BTB/POZ_sf"/>
</dbReference>
<comment type="caution">
    <text evidence="3">The sequence shown here is derived from an EMBL/GenBank/DDBJ whole genome shotgun (WGS) entry which is preliminary data.</text>
</comment>
<dbReference type="SUPFAM" id="SSF54695">
    <property type="entry name" value="POZ domain"/>
    <property type="match status" value="1"/>
</dbReference>
<evidence type="ECO:0000256" key="1">
    <source>
        <dbReference type="SAM" id="Coils"/>
    </source>
</evidence>
<feature type="domain" description="BTB" evidence="2">
    <location>
        <begin position="91"/>
        <end position="158"/>
    </location>
</feature>
<evidence type="ECO:0000313" key="3">
    <source>
        <dbReference type="EMBL" id="KAK6538685.1"/>
    </source>
</evidence>
<gene>
    <name evidence="3" type="ORF">TWF694_010259</name>
</gene>
<protein>
    <recommendedName>
        <fullName evidence="2">BTB domain-containing protein</fullName>
    </recommendedName>
</protein>
<dbReference type="PANTHER" id="PTHR24410">
    <property type="entry name" value="HL07962P-RELATED"/>
    <property type="match status" value="1"/>
</dbReference>
<dbReference type="SMART" id="SM00225">
    <property type="entry name" value="BTB"/>
    <property type="match status" value="1"/>
</dbReference>
<dbReference type="EMBL" id="JAVHJO010000007">
    <property type="protein sequence ID" value="KAK6538685.1"/>
    <property type="molecule type" value="Genomic_DNA"/>
</dbReference>
<keyword evidence="4" id="KW-1185">Reference proteome</keyword>
<evidence type="ECO:0000313" key="4">
    <source>
        <dbReference type="Proteomes" id="UP001365542"/>
    </source>
</evidence>
<organism evidence="3 4">
    <name type="scientific">Orbilia ellipsospora</name>
    <dbReference type="NCBI Taxonomy" id="2528407"/>
    <lineage>
        <taxon>Eukaryota</taxon>
        <taxon>Fungi</taxon>
        <taxon>Dikarya</taxon>
        <taxon>Ascomycota</taxon>
        <taxon>Pezizomycotina</taxon>
        <taxon>Orbiliomycetes</taxon>
        <taxon>Orbiliales</taxon>
        <taxon>Orbiliaceae</taxon>
        <taxon>Orbilia</taxon>
    </lineage>
</organism>